<feature type="domain" description="G-protein coupled receptors family 1 profile" evidence="16">
    <location>
        <begin position="648"/>
        <end position="897"/>
    </location>
</feature>
<keyword evidence="10" id="KW-1015">Disulfide bond</keyword>
<comment type="similarity">
    <text evidence="14">Belongs to the G-protein coupled receptor 1 family.</text>
</comment>
<evidence type="ECO:0000313" key="17">
    <source>
        <dbReference type="EMBL" id="KAG8509923.1"/>
    </source>
</evidence>
<protein>
    <submittedName>
        <fullName evidence="17">Olfactory receptor 6N2</fullName>
    </submittedName>
</protein>
<dbReference type="CDD" id="cd15914">
    <property type="entry name" value="7tmA_OR6N-like"/>
    <property type="match status" value="4"/>
</dbReference>
<dbReference type="PRINTS" id="PR00245">
    <property type="entry name" value="OLFACTORYR"/>
</dbReference>
<feature type="transmembrane region" description="Helical" evidence="15">
    <location>
        <begin position="1580"/>
        <end position="1599"/>
    </location>
</feature>
<evidence type="ECO:0000256" key="7">
    <source>
        <dbReference type="ARBA" id="ARBA00022989"/>
    </source>
</evidence>
<feature type="transmembrane region" description="Helical" evidence="15">
    <location>
        <begin position="1179"/>
        <end position="1201"/>
    </location>
</feature>
<feature type="transmembrane region" description="Helical" evidence="15">
    <location>
        <begin position="1709"/>
        <end position="1727"/>
    </location>
</feature>
<comment type="subcellular location">
    <subcellularLocation>
        <location evidence="2">Cell membrane</location>
        <topology evidence="2">Multi-pass membrane protein</topology>
    </subcellularLocation>
</comment>
<evidence type="ECO:0000256" key="10">
    <source>
        <dbReference type="ARBA" id="ARBA00023157"/>
    </source>
</evidence>
<dbReference type="FunFam" id="1.20.1070.10:FF:000010">
    <property type="entry name" value="Olfactory receptor"/>
    <property type="match status" value="2"/>
</dbReference>
<feature type="transmembrane region" description="Helical" evidence="15">
    <location>
        <begin position="1990"/>
        <end position="2009"/>
    </location>
</feature>
<dbReference type="InterPro" id="IPR017452">
    <property type="entry name" value="GPCR_Rhodpsn_7TM"/>
</dbReference>
<dbReference type="SUPFAM" id="SSF81321">
    <property type="entry name" value="Family A G protein-coupled receptor-like"/>
    <property type="match status" value="7"/>
</dbReference>
<evidence type="ECO:0000256" key="1">
    <source>
        <dbReference type="ARBA" id="ARBA00003929"/>
    </source>
</evidence>
<feature type="transmembrane region" description="Helical" evidence="15">
    <location>
        <begin position="2202"/>
        <end position="2222"/>
    </location>
</feature>
<feature type="transmembrane region" description="Helical" evidence="15">
    <location>
        <begin position="1747"/>
        <end position="1770"/>
    </location>
</feature>
<keyword evidence="12" id="KW-0325">Glycoprotein</keyword>
<dbReference type="PRINTS" id="PR00237">
    <property type="entry name" value="GPCRRHODOPSN"/>
</dbReference>
<feature type="transmembrane region" description="Helical" evidence="15">
    <location>
        <begin position="879"/>
        <end position="899"/>
    </location>
</feature>
<feature type="domain" description="G-protein coupled receptors family 1 profile" evidence="16">
    <location>
        <begin position="1972"/>
        <end position="2220"/>
    </location>
</feature>
<evidence type="ECO:0000259" key="16">
    <source>
        <dbReference type="PROSITE" id="PS50262"/>
    </source>
</evidence>
<evidence type="ECO:0000256" key="8">
    <source>
        <dbReference type="ARBA" id="ARBA00023040"/>
    </source>
</evidence>
<feature type="domain" description="G-protein coupled receptors family 1 profile" evidence="16">
    <location>
        <begin position="1648"/>
        <end position="1892"/>
    </location>
</feature>
<feature type="transmembrane region" description="Helical" evidence="15">
    <location>
        <begin position="996"/>
        <end position="1014"/>
    </location>
</feature>
<feature type="transmembrane region" description="Helical" evidence="15">
    <location>
        <begin position="102"/>
        <end position="121"/>
    </location>
</feature>
<feature type="transmembrane region" description="Helical" evidence="15">
    <location>
        <begin position="328"/>
        <end position="348"/>
    </location>
</feature>
<feature type="transmembrane region" description="Helical" evidence="15">
    <location>
        <begin position="496"/>
        <end position="523"/>
    </location>
</feature>
<dbReference type="InterPro" id="IPR000276">
    <property type="entry name" value="GPCR_Rhodpsn"/>
</dbReference>
<accession>A0A8J5ZXP3</accession>
<dbReference type="GO" id="GO:0005886">
    <property type="term" value="C:plasma membrane"/>
    <property type="evidence" value="ECO:0007669"/>
    <property type="project" value="UniProtKB-SubCell"/>
</dbReference>
<feature type="transmembrane region" description="Helical" evidence="15">
    <location>
        <begin position="26"/>
        <end position="49"/>
    </location>
</feature>
<dbReference type="EMBL" id="JAGFMF010011925">
    <property type="protein sequence ID" value="KAG8509923.1"/>
    <property type="molecule type" value="Genomic_DNA"/>
</dbReference>
<feature type="transmembrane region" description="Helical" evidence="15">
    <location>
        <begin position="1667"/>
        <end position="1689"/>
    </location>
</feature>
<feature type="domain" description="G-protein coupled receptors family 1 profile" evidence="16">
    <location>
        <begin position="340"/>
        <end position="588"/>
    </location>
</feature>
<keyword evidence="9 15" id="KW-0472">Membrane</keyword>
<dbReference type="Proteomes" id="UP000700334">
    <property type="component" value="Unassembled WGS sequence"/>
</dbReference>
<keyword evidence="3" id="KW-1003">Cell membrane</keyword>
<sequence length="2246" mass="251913">MDHVNHTWTQSFILAGFSLPGVLRPLAFLGTLCIYLLTLAGNLFIIILVRADAGLATPMYFFISVLSFLELWYVSTTVPLLLHSLLHGRASISPVACFFQLYLFHSLGMTECYLLGVMALDRYLAICRPLHYHALMSRQVQLWLAGASWAAGFSAALVPASLTATLPFCLREVTHYFCDLAPLMRLACVDTGWHDQVDGVVIGVATGCNFVFILGLYGGILRAVLKLPSAASRAKAFSTCSSHMTVVALFYASAFTVYVSSPGSRPEGADKCIALVYALLTPFLNPIIYTLRNKEVKEAVKRVAERIRTSFILAGFSLPGVLRPLAFLGTLCIYLLTLAGNLFIIILVRADAGLATPMYFFISVLSFLELWYVSTTVPLLLHSLLHGRASISPVACFFQLYLFHSLGMTECYLLGVMALDRYLAICRPLHYHALMSRQVQLWLAGASWAAGFSAALVPASLTATLPFCLREVTHYFCDLAPLMRLACVDTGWHAKVIIGVIGTINACNLIFIFGLYGGILRAVLKLPSAASRAKAFSTCSSHMTVVALFFGSAFIVYVGPSGSRPEGTDKCIALVYAFGTPFLNPIIYTLRNKEVKEAVKRITQRPPMENHNSSSLSEFVLLGFPNVGSIKGWLFLLLLLAYLFTICGNLLIFLVIRLNVSLHKPMYHFISILSFLELWYTATTIPKMLANLLSEKKTISFAGCFLQTYFFHALGSSECFLLTAMSYDRYLAICRPLHYPAIMTPALSFKMAAFCWTTGFLCPISEITLVSQLPYCGDNKIPHIFCDLPPLLGLACKDTSINVVVDFAVNCFVVLVPFLLIMSSYGRIIVAVLKIKSTAGRKKAFSTCASHLIVVFLFFGSIIFMYIRLRKSYSPTLDRTFAVVYSVVTPLANPIIYSLRNKELIRGIKRTVFRKEDNTILSWMGPSLQTHFLSFPPTQPPMENHNYSSLSEFVLLGFPQVGPIRGWLFLLLLLAYLFTIFGNLLIFLVIRLNANLHTPMYHFVSILSFLELWYTATTIPKMLTNLLSEKKTISFAGCLLQTYFFHSLGASECYLLTAMSYDRYLAICRPLHYPAIMTSTLCFKMAACCWTCGFLCPISEVILVSQLPFCGDNEIPHIFCDFPPLLSLACKDTSINVVVDFAINSFIILITFFFIMSSYGRIIAAVLKIKTTAGRKKAFSTCASHLIVVLIFFGSIIFMYVRLKKSYSLTLDRTFAVVYSVVTPLANPIIYSLRNKELIRAIKRTIFHKEEKTRTCVVSHGHRELEPEFVILGFPQLQGVQIYLFLLLLLIYLTTILGNLLIFLVVRLDSKLHTPMYQFVSILSLLELGYTAATIPKMLSNLLSERKTISFSGCLLQIYFFHSLGATECYLLTAMAYDRYLAICRPLHYPTLMTSDRCVRISVCCWLGGLAGPVVEISLVSRLPFCGPNRIHHIFCDFPPVLSLACTDTSINVFVDFVINSCKILATFLLILSSYMLILRSVLRMPSAEGKKKAFSTCASHLTVVVIFYGSILFMYVRLKKSYSLDYDRALAVVYSVLTPFLNPFIYSLRNKELKEAVRRQLGRTGVLRFLKVISRQSSYLKKFVFVLNVCRFLTLHLIPSATTKESMDRRNQTMVTEFYFSDFPQFENGSLLFLILLLFIYIFIIVGNFTIFFAVRLDTCLHNPMYNFISIFSFLEIWYTTVTIPKMLSNLVSEKKTISFIGCFLQMYFFHSLGVAEGLVLMLMAIDRYVAICNPLHYPTIMTPRLCAQLSAGSCIFGFLELLPEIVWISTLPFCGPNHIHQLFCDFEPVLHLASTDTSMILVEDVIHAISILTSVSVIGLSYLRIITVILKIPSGESRQKAFSTCAAHITIFLLVTLMYLRFSATFPPLLDKAIALMFAVLDPFFNPIIYSLRNKDMKDAIKKVFCSQALPNGVSYVFPPIILKAAETMVRSNQTSMVTEFLFSGFPQFGEGTLLIFFPLLLIYLFIVVGNLIVFFAVRMDTRLHNPMYNFISIFSFLEIWYTTATIPKMLSNLISKKRSISIIGCLLQMYFFHSLGNSEGILLTTMAIDRYVAICNPLRYPTIMTPRLCAQLSAGSCIFGFLVLLPEIAWISTLPFCGSNQIHQIFCDFGPVLHLACTDTSMILVEDVIHAIAIIFSVLVITLSYVRIIAVILRIPSVEGRQKAFSTCASHLGVFVMFYGSVSLMYLRFSAPFPPILDTVIALMFAVLAPFFNPIIYSLRNKDMKIAIKKLLCFEKTFNASTS</sequence>
<dbReference type="PANTHER" id="PTHR24242:SF227">
    <property type="entry name" value="OLFACTORY RECEPTOR"/>
    <property type="match status" value="1"/>
</dbReference>
<feature type="transmembrane region" description="Helical" evidence="15">
    <location>
        <begin position="2131"/>
        <end position="2156"/>
    </location>
</feature>
<dbReference type="GO" id="GO:0004930">
    <property type="term" value="F:G protein-coupled receptor activity"/>
    <property type="evidence" value="ECO:0007669"/>
    <property type="project" value="UniProtKB-KW"/>
</dbReference>
<evidence type="ECO:0000313" key="18">
    <source>
        <dbReference type="Proteomes" id="UP000700334"/>
    </source>
</evidence>
<keyword evidence="13 14" id="KW-0807">Transducer</keyword>
<feature type="transmembrane region" description="Helical" evidence="15">
    <location>
        <begin position="1876"/>
        <end position="1894"/>
    </location>
</feature>
<feature type="transmembrane region" description="Helical" evidence="15">
    <location>
        <begin position="401"/>
        <end position="420"/>
    </location>
</feature>
<keyword evidence="5 14" id="KW-0812">Transmembrane</keyword>
<feature type="transmembrane region" description="Helical" evidence="15">
    <location>
        <begin position="2075"/>
        <end position="2094"/>
    </location>
</feature>
<feature type="transmembrane region" description="Helical" evidence="15">
    <location>
        <begin position="1464"/>
        <end position="1483"/>
    </location>
</feature>
<feature type="transmembrane region" description="Helical" evidence="15">
    <location>
        <begin position="1529"/>
        <end position="1549"/>
    </location>
</feature>
<dbReference type="OrthoDB" id="2133880at2759"/>
<dbReference type="PANTHER" id="PTHR24242">
    <property type="entry name" value="G-PROTEIN COUPLED RECEPTOR"/>
    <property type="match status" value="1"/>
</dbReference>
<dbReference type="GO" id="GO:0004984">
    <property type="term" value="F:olfactory receptor activity"/>
    <property type="evidence" value="ECO:0007669"/>
    <property type="project" value="InterPro"/>
</dbReference>
<feature type="transmembrane region" description="Helical" evidence="15">
    <location>
        <begin position="1844"/>
        <end position="1864"/>
    </location>
</feature>
<keyword evidence="4" id="KW-0716">Sensory transduction</keyword>
<dbReference type="Pfam" id="PF13853">
    <property type="entry name" value="7tm_4"/>
    <property type="match status" value="7"/>
</dbReference>
<feature type="transmembrane region" description="Helical" evidence="15">
    <location>
        <begin position="1282"/>
        <end position="1304"/>
    </location>
</feature>
<feature type="transmembrane region" description="Helical" evidence="15">
    <location>
        <begin position="360"/>
        <end position="381"/>
    </location>
</feature>
<feature type="domain" description="G-protein coupled receptors family 1 profile" evidence="16">
    <location>
        <begin position="1298"/>
        <end position="1547"/>
    </location>
</feature>
<evidence type="ECO:0000256" key="5">
    <source>
        <dbReference type="ARBA" id="ARBA00022692"/>
    </source>
</evidence>
<feature type="transmembrane region" description="Helical" evidence="15">
    <location>
        <begin position="1213"/>
        <end position="1233"/>
    </location>
</feature>
<dbReference type="CDD" id="cd13954">
    <property type="entry name" value="7tmA_OR"/>
    <property type="match status" value="2"/>
</dbReference>
<feature type="transmembrane region" description="Helical" evidence="15">
    <location>
        <begin position="2168"/>
        <end position="2190"/>
    </location>
</feature>
<feature type="transmembrane region" description="Helical" evidence="15">
    <location>
        <begin position="1807"/>
        <end position="1832"/>
    </location>
</feature>
<gene>
    <name evidence="17" type="ORF">J0S82_017441</name>
</gene>
<evidence type="ECO:0000256" key="4">
    <source>
        <dbReference type="ARBA" id="ARBA00022606"/>
    </source>
</evidence>
<keyword evidence="7 15" id="KW-1133">Transmembrane helix</keyword>
<feature type="domain" description="G-protein coupled receptors family 1 profile" evidence="16">
    <location>
        <begin position="41"/>
        <end position="289"/>
    </location>
</feature>
<feature type="transmembrane region" description="Helical" evidence="15">
    <location>
        <begin position="61"/>
        <end position="82"/>
    </location>
</feature>
<dbReference type="FunFam" id="1.20.1070.10:FF:000001">
    <property type="entry name" value="Olfactory receptor"/>
    <property type="match status" value="5"/>
</dbReference>
<feature type="transmembrane region" description="Helical" evidence="15">
    <location>
        <begin position="967"/>
        <end position="990"/>
    </location>
</feature>
<comment type="caution">
    <text evidence="17">The sequence shown here is derived from an EMBL/GenBank/DDBJ whole genome shotgun (WGS) entry which is preliminary data.</text>
</comment>
<feature type="transmembrane region" description="Helical" evidence="15">
    <location>
        <begin position="709"/>
        <end position="727"/>
    </location>
</feature>
<dbReference type="InterPro" id="IPR050939">
    <property type="entry name" value="Olfactory_GPCR1"/>
</dbReference>
<evidence type="ECO:0000256" key="9">
    <source>
        <dbReference type="ARBA" id="ARBA00023136"/>
    </source>
</evidence>
<feature type="transmembrane region" description="Helical" evidence="15">
    <location>
        <begin position="1141"/>
        <end position="1167"/>
    </location>
</feature>
<evidence type="ECO:0000256" key="11">
    <source>
        <dbReference type="ARBA" id="ARBA00023170"/>
    </source>
</evidence>
<dbReference type="PROSITE" id="PS00237">
    <property type="entry name" value="G_PROTEIN_RECEP_F1_1"/>
    <property type="match status" value="5"/>
</dbReference>
<feature type="transmembrane region" description="Helical" evidence="15">
    <location>
        <begin position="535"/>
        <end position="558"/>
    </location>
</feature>
<dbReference type="InterPro" id="IPR000725">
    <property type="entry name" value="Olfact_rcpt"/>
</dbReference>
<proteinExistence type="inferred from homology"/>
<organism evidence="17 18">
    <name type="scientific">Galemys pyrenaicus</name>
    <name type="common">Iberian desman</name>
    <name type="synonym">Pyrenean desman</name>
    <dbReference type="NCBI Taxonomy" id="202257"/>
    <lineage>
        <taxon>Eukaryota</taxon>
        <taxon>Metazoa</taxon>
        <taxon>Chordata</taxon>
        <taxon>Craniata</taxon>
        <taxon>Vertebrata</taxon>
        <taxon>Euteleostomi</taxon>
        <taxon>Mammalia</taxon>
        <taxon>Eutheria</taxon>
        <taxon>Laurasiatheria</taxon>
        <taxon>Eulipotyphla</taxon>
        <taxon>Talpidae</taxon>
        <taxon>Galemys</taxon>
    </lineage>
</organism>
<feature type="transmembrane region" description="Helical" evidence="15">
    <location>
        <begin position="441"/>
        <end position="461"/>
    </location>
</feature>
<keyword evidence="8 14" id="KW-0297">G-protein coupled receptor</keyword>
<dbReference type="Gene3D" id="1.20.1070.10">
    <property type="entry name" value="Rhodopsin 7-helix transmembrane proteins"/>
    <property type="match status" value="7"/>
</dbReference>
<feature type="transmembrane region" description="Helical" evidence="15">
    <location>
        <begin position="1956"/>
        <end position="1978"/>
    </location>
</feature>
<reference evidence="17" key="1">
    <citation type="journal article" date="2021" name="Evol. Appl.">
        <title>The genome of the Pyrenean desman and the effects of bottlenecks and inbreeding on the genomic landscape of an endangered species.</title>
        <authorList>
            <person name="Escoda L."/>
            <person name="Castresana J."/>
        </authorList>
    </citation>
    <scope>NUCLEOTIDE SEQUENCE</scope>
    <source>
        <strain evidence="17">IBE-C5619</strain>
    </source>
</reference>
<evidence type="ECO:0000256" key="2">
    <source>
        <dbReference type="ARBA" id="ARBA00004651"/>
    </source>
</evidence>
<dbReference type="PROSITE" id="PS50262">
    <property type="entry name" value="G_PROTEIN_RECEP_F1_2"/>
    <property type="match status" value="7"/>
</dbReference>
<feature type="transmembrane region" description="Helical" evidence="15">
    <location>
        <begin position="845"/>
        <end position="867"/>
    </location>
</feature>
<feature type="transmembrane region" description="Helical" evidence="15">
    <location>
        <begin position="142"/>
        <end position="162"/>
    </location>
</feature>
<evidence type="ECO:0000256" key="3">
    <source>
        <dbReference type="ARBA" id="ARBA00022475"/>
    </source>
</evidence>
<feature type="transmembrane region" description="Helical" evidence="15">
    <location>
        <begin position="807"/>
        <end position="833"/>
    </location>
</feature>
<keyword evidence="18" id="KW-1185">Reference proteome</keyword>
<keyword evidence="11 14" id="KW-0675">Receptor</keyword>
<feature type="transmembrane region" description="Helical" evidence="15">
    <location>
        <begin position="2021"/>
        <end position="2038"/>
    </location>
</feature>
<feature type="transmembrane region" description="Helical" evidence="15">
    <location>
        <begin position="668"/>
        <end position="689"/>
    </location>
</feature>
<feature type="transmembrane region" description="Helical" evidence="15">
    <location>
        <begin position="237"/>
        <end position="261"/>
    </location>
</feature>
<evidence type="ECO:0000256" key="13">
    <source>
        <dbReference type="ARBA" id="ARBA00023224"/>
    </source>
</evidence>
<feature type="transmembrane region" description="Helical" evidence="15">
    <location>
        <begin position="200"/>
        <end position="225"/>
    </location>
</feature>
<keyword evidence="6" id="KW-0552">Olfaction</keyword>
<evidence type="ECO:0000256" key="14">
    <source>
        <dbReference type="RuleBase" id="RU000688"/>
    </source>
</evidence>
<feature type="transmembrane region" description="Helical" evidence="15">
    <location>
        <begin position="1495"/>
        <end position="1517"/>
    </location>
</feature>
<feature type="transmembrane region" description="Helical" evidence="15">
    <location>
        <begin position="633"/>
        <end position="656"/>
    </location>
</feature>
<evidence type="ECO:0000256" key="15">
    <source>
        <dbReference type="SAM" id="Phobius"/>
    </source>
</evidence>
<evidence type="ECO:0000256" key="6">
    <source>
        <dbReference type="ARBA" id="ARBA00022725"/>
    </source>
</evidence>
<evidence type="ECO:0000256" key="12">
    <source>
        <dbReference type="ARBA" id="ARBA00023180"/>
    </source>
</evidence>
<feature type="domain" description="G-protein coupled receptors family 1 profile" evidence="16">
    <location>
        <begin position="982"/>
        <end position="1231"/>
    </location>
</feature>
<name>A0A8J5ZXP3_GALPY</name>
<feature type="transmembrane region" description="Helical" evidence="15">
    <location>
        <begin position="1356"/>
        <end position="1377"/>
    </location>
</feature>
<feature type="transmembrane region" description="Helical" evidence="15">
    <location>
        <begin position="1632"/>
        <end position="1655"/>
    </location>
</feature>
<comment type="function">
    <text evidence="1">Putative odorant or sperm cell receptor.</text>
</comment>